<protein>
    <submittedName>
        <fullName evidence="6">TetR/AcrR family transcriptional regulator</fullName>
    </submittedName>
</protein>
<proteinExistence type="predicted"/>
<keyword evidence="7" id="KW-1185">Reference proteome</keyword>
<dbReference type="Gene3D" id="1.10.357.10">
    <property type="entry name" value="Tetracycline Repressor, domain 2"/>
    <property type="match status" value="1"/>
</dbReference>
<feature type="DNA-binding region" description="H-T-H motif" evidence="4">
    <location>
        <begin position="25"/>
        <end position="44"/>
    </location>
</feature>
<dbReference type="Pfam" id="PF00440">
    <property type="entry name" value="TetR_N"/>
    <property type="match status" value="1"/>
</dbReference>
<dbReference type="Proteomes" id="UP001589890">
    <property type="component" value="Unassembled WGS sequence"/>
</dbReference>
<dbReference type="RefSeq" id="WP_380044859.1">
    <property type="nucleotide sequence ID" value="NZ_JBHLTC010000009.1"/>
</dbReference>
<sequence>MGLSRDDWTQAGLKAFGEEGLAGLAVEPLARQLGTTKGSFYWHFADRNDLIRATLQRWEDEDTTAVIAATSALEDPRERLKALAERAFGDALRLGFDAAVLAAAADPRVEPVLIRVTRKRLDYIVRLYRDLGLAKRDAERQARMTYSLFLGMSQLRIAEGARRPGPAEARRSVAHVVETLLSSAGLE</sequence>
<keyword evidence="2 4" id="KW-0238">DNA-binding</keyword>
<dbReference type="PANTHER" id="PTHR47506:SF1">
    <property type="entry name" value="HTH-TYPE TRANSCRIPTIONAL REGULATOR YJDC"/>
    <property type="match status" value="1"/>
</dbReference>
<dbReference type="InterPro" id="IPR001647">
    <property type="entry name" value="HTH_TetR"/>
</dbReference>
<feature type="domain" description="HTH tetR-type" evidence="5">
    <location>
        <begin position="2"/>
        <end position="62"/>
    </location>
</feature>
<accession>A0ABV6QHH7</accession>
<dbReference type="InterPro" id="IPR009057">
    <property type="entry name" value="Homeodomain-like_sf"/>
</dbReference>
<comment type="caution">
    <text evidence="6">The sequence shown here is derived from an EMBL/GenBank/DDBJ whole genome shotgun (WGS) entry which is preliminary data.</text>
</comment>
<dbReference type="PROSITE" id="PS50977">
    <property type="entry name" value="HTH_TETR_2"/>
    <property type="match status" value="1"/>
</dbReference>
<dbReference type="EMBL" id="JBHLTC010000009">
    <property type="protein sequence ID" value="MFC0624087.1"/>
    <property type="molecule type" value="Genomic_DNA"/>
</dbReference>
<name>A0ABV6QHH7_9ACTN</name>
<evidence type="ECO:0000256" key="4">
    <source>
        <dbReference type="PROSITE-ProRule" id="PRU00335"/>
    </source>
</evidence>
<evidence type="ECO:0000256" key="2">
    <source>
        <dbReference type="ARBA" id="ARBA00023125"/>
    </source>
</evidence>
<evidence type="ECO:0000313" key="7">
    <source>
        <dbReference type="Proteomes" id="UP001589890"/>
    </source>
</evidence>
<keyword evidence="1" id="KW-0805">Transcription regulation</keyword>
<evidence type="ECO:0000259" key="5">
    <source>
        <dbReference type="PROSITE" id="PS50977"/>
    </source>
</evidence>
<organism evidence="6 7">
    <name type="scientific">Kribbella deserti</name>
    <dbReference type="NCBI Taxonomy" id="1926257"/>
    <lineage>
        <taxon>Bacteria</taxon>
        <taxon>Bacillati</taxon>
        <taxon>Actinomycetota</taxon>
        <taxon>Actinomycetes</taxon>
        <taxon>Propionibacteriales</taxon>
        <taxon>Kribbellaceae</taxon>
        <taxon>Kribbella</taxon>
    </lineage>
</organism>
<evidence type="ECO:0000313" key="6">
    <source>
        <dbReference type="EMBL" id="MFC0624087.1"/>
    </source>
</evidence>
<evidence type="ECO:0000256" key="3">
    <source>
        <dbReference type="ARBA" id="ARBA00023163"/>
    </source>
</evidence>
<keyword evidence="3" id="KW-0804">Transcription</keyword>
<dbReference type="SUPFAM" id="SSF46689">
    <property type="entry name" value="Homeodomain-like"/>
    <property type="match status" value="1"/>
</dbReference>
<reference evidence="6 7" key="1">
    <citation type="submission" date="2024-09" db="EMBL/GenBank/DDBJ databases">
        <authorList>
            <person name="Sun Q."/>
            <person name="Mori K."/>
        </authorList>
    </citation>
    <scope>NUCLEOTIDE SEQUENCE [LARGE SCALE GENOMIC DNA]</scope>
    <source>
        <strain evidence="6 7">CGMCC 1.15906</strain>
    </source>
</reference>
<gene>
    <name evidence="6" type="ORF">ACFFGN_08435</name>
</gene>
<dbReference type="PANTHER" id="PTHR47506">
    <property type="entry name" value="TRANSCRIPTIONAL REGULATORY PROTEIN"/>
    <property type="match status" value="1"/>
</dbReference>
<evidence type="ECO:0000256" key="1">
    <source>
        <dbReference type="ARBA" id="ARBA00023015"/>
    </source>
</evidence>